<keyword evidence="5" id="KW-0479">Metal-binding</keyword>
<dbReference type="SUPFAM" id="SSF57850">
    <property type="entry name" value="RING/U-box"/>
    <property type="match status" value="1"/>
</dbReference>
<feature type="compositionally biased region" description="Polar residues" evidence="14">
    <location>
        <begin position="965"/>
        <end position="976"/>
    </location>
</feature>
<dbReference type="InterPro" id="IPR057308">
    <property type="entry name" value="CHCR_PEP5_VPS11"/>
</dbReference>
<protein>
    <recommendedName>
        <fullName evidence="11">Vacuolar protein sorting-associated protein 11 homolog</fullName>
    </recommendedName>
</protein>
<dbReference type="InterPro" id="IPR016024">
    <property type="entry name" value="ARM-type_fold"/>
</dbReference>
<dbReference type="Pfam" id="PF23356">
    <property type="entry name" value="TPR_PEP5_VPS11"/>
    <property type="match status" value="1"/>
</dbReference>
<dbReference type="Gene3D" id="2.130.10.10">
    <property type="entry name" value="YVTN repeat-like/Quinoprotein amine dehydrogenase"/>
    <property type="match status" value="1"/>
</dbReference>
<evidence type="ECO:0000256" key="8">
    <source>
        <dbReference type="ARBA" id="ARBA00022927"/>
    </source>
</evidence>
<dbReference type="PANTHER" id="PTHR23323:SF24">
    <property type="entry name" value="VACUOLAR PROTEIN SORTING-ASSOCIATED PROTEIN 11 HOMOLOG"/>
    <property type="match status" value="1"/>
</dbReference>
<dbReference type="GO" id="GO:0030674">
    <property type="term" value="F:protein-macromolecule adaptor activity"/>
    <property type="evidence" value="ECO:0007669"/>
    <property type="project" value="TreeGrafter"/>
</dbReference>
<dbReference type="Pfam" id="PF12451">
    <property type="entry name" value="VPS11_C"/>
    <property type="match status" value="1"/>
</dbReference>
<feature type="region of interest" description="Disordered" evidence="14">
    <location>
        <begin position="946"/>
        <end position="1024"/>
    </location>
</feature>
<name>A0A1B0CT92_LUTLO</name>
<dbReference type="GO" id="GO:0006886">
    <property type="term" value="P:intracellular protein transport"/>
    <property type="evidence" value="ECO:0007669"/>
    <property type="project" value="UniProtKB-UniRule"/>
</dbReference>
<dbReference type="EnsemblMetazoa" id="LLOJ008091-RA">
    <property type="protein sequence ID" value="LLOJ008091-PA"/>
    <property type="gene ID" value="LLOJ008091"/>
</dbReference>
<dbReference type="InterPro" id="IPR015943">
    <property type="entry name" value="WD40/YVTN_repeat-like_dom_sf"/>
</dbReference>
<dbReference type="GO" id="GO:0006904">
    <property type="term" value="P:vesicle docking involved in exocytosis"/>
    <property type="evidence" value="ECO:0007669"/>
    <property type="project" value="TreeGrafter"/>
</dbReference>
<comment type="similarity">
    <text evidence="3 11">Belongs to the VPS11 family.</text>
</comment>
<keyword evidence="9 11" id="KW-0472">Membrane</keyword>
<dbReference type="InterPro" id="IPR001841">
    <property type="entry name" value="Znf_RING"/>
</dbReference>
<evidence type="ECO:0000256" key="4">
    <source>
        <dbReference type="ARBA" id="ARBA00022448"/>
    </source>
</evidence>
<dbReference type="CDD" id="cd16688">
    <property type="entry name" value="RING-H2_Vps11"/>
    <property type="match status" value="1"/>
</dbReference>
<evidence type="ECO:0000256" key="5">
    <source>
        <dbReference type="ARBA" id="ARBA00022723"/>
    </source>
</evidence>
<keyword evidence="4" id="KW-0813">Transport</keyword>
<accession>A0A1B0CT92</accession>
<dbReference type="GO" id="GO:0031902">
    <property type="term" value="C:late endosome membrane"/>
    <property type="evidence" value="ECO:0007669"/>
    <property type="project" value="UniProtKB-SubCell"/>
</dbReference>
<evidence type="ECO:0000256" key="10">
    <source>
        <dbReference type="ARBA" id="ARBA00023228"/>
    </source>
</evidence>
<dbReference type="GO" id="GO:0007032">
    <property type="term" value="P:endosome organization"/>
    <property type="evidence" value="ECO:0007669"/>
    <property type="project" value="TreeGrafter"/>
</dbReference>
<dbReference type="PIRSF" id="PIRSF007860">
    <property type="entry name" value="VPS11"/>
    <property type="match status" value="1"/>
</dbReference>
<dbReference type="InterPro" id="IPR057307">
    <property type="entry name" value="PEP5_VPS11_N"/>
</dbReference>
<dbReference type="VEuPathDB" id="VectorBase:LLOJ008091"/>
<keyword evidence="10" id="KW-0458">Lysosome</keyword>
<evidence type="ECO:0000256" key="1">
    <source>
        <dbReference type="ARBA" id="ARBA00004371"/>
    </source>
</evidence>
<dbReference type="GO" id="GO:0048284">
    <property type="term" value="P:organelle fusion"/>
    <property type="evidence" value="ECO:0007669"/>
    <property type="project" value="TreeGrafter"/>
</dbReference>
<dbReference type="VEuPathDB" id="VectorBase:LLONM1_008386"/>
<dbReference type="InterPro" id="IPR024763">
    <property type="entry name" value="VPS11_C"/>
</dbReference>
<dbReference type="AlphaFoldDB" id="A0A1B0CT92"/>
<dbReference type="Pfam" id="PF23341">
    <property type="entry name" value="PEP5_VPS11_N"/>
    <property type="match status" value="1"/>
</dbReference>
<dbReference type="SUPFAM" id="SSF48371">
    <property type="entry name" value="ARM repeat"/>
    <property type="match status" value="1"/>
</dbReference>
<evidence type="ECO:0000256" key="11">
    <source>
        <dbReference type="PIRNR" id="PIRNR007860"/>
    </source>
</evidence>
<comment type="subcellular location">
    <subcellularLocation>
        <location evidence="2">Late endosome membrane</location>
        <topology evidence="2">Peripheral membrane protein</topology>
        <orientation evidence="2">Cytoplasmic side</orientation>
    </subcellularLocation>
    <subcellularLocation>
        <location evidence="1">Lysosome</location>
    </subcellularLocation>
</comment>
<dbReference type="GO" id="GO:0030897">
    <property type="term" value="C:HOPS complex"/>
    <property type="evidence" value="ECO:0007669"/>
    <property type="project" value="TreeGrafter"/>
</dbReference>
<dbReference type="Proteomes" id="UP000092461">
    <property type="component" value="Unassembled WGS sequence"/>
</dbReference>
<keyword evidence="8" id="KW-0653">Protein transport</keyword>
<evidence type="ECO:0000256" key="14">
    <source>
        <dbReference type="SAM" id="MobiDB-lite"/>
    </source>
</evidence>
<dbReference type="SMART" id="SM00320">
    <property type="entry name" value="WD40"/>
    <property type="match status" value="3"/>
</dbReference>
<feature type="repeat" description="CHCR" evidence="13">
    <location>
        <begin position="356"/>
        <end position="504"/>
    </location>
</feature>
<keyword evidence="7" id="KW-0862">Zinc</keyword>
<evidence type="ECO:0000256" key="2">
    <source>
        <dbReference type="ARBA" id="ARBA00004492"/>
    </source>
</evidence>
<keyword evidence="17" id="KW-1185">Reference proteome</keyword>
<dbReference type="GO" id="GO:0008270">
    <property type="term" value="F:zinc ion binding"/>
    <property type="evidence" value="ECO:0007669"/>
    <property type="project" value="UniProtKB-KW"/>
</dbReference>
<evidence type="ECO:0000256" key="13">
    <source>
        <dbReference type="PROSITE-ProRule" id="PRU01006"/>
    </source>
</evidence>
<evidence type="ECO:0000256" key="6">
    <source>
        <dbReference type="ARBA" id="ARBA00022771"/>
    </source>
</evidence>
<organism evidence="16 17">
    <name type="scientific">Lutzomyia longipalpis</name>
    <name type="common">Sand fly</name>
    <dbReference type="NCBI Taxonomy" id="7200"/>
    <lineage>
        <taxon>Eukaryota</taxon>
        <taxon>Metazoa</taxon>
        <taxon>Ecdysozoa</taxon>
        <taxon>Arthropoda</taxon>
        <taxon>Hexapoda</taxon>
        <taxon>Insecta</taxon>
        <taxon>Pterygota</taxon>
        <taxon>Neoptera</taxon>
        <taxon>Endopterygota</taxon>
        <taxon>Diptera</taxon>
        <taxon>Nematocera</taxon>
        <taxon>Psychodoidea</taxon>
        <taxon>Psychodidae</taxon>
        <taxon>Lutzomyia</taxon>
        <taxon>Lutzomyia</taxon>
    </lineage>
</organism>
<dbReference type="InterPro" id="IPR013083">
    <property type="entry name" value="Znf_RING/FYVE/PHD"/>
</dbReference>
<dbReference type="SUPFAM" id="SSF50978">
    <property type="entry name" value="WD40 repeat-like"/>
    <property type="match status" value="1"/>
</dbReference>
<evidence type="ECO:0000256" key="9">
    <source>
        <dbReference type="ARBA" id="ARBA00023136"/>
    </source>
</evidence>
<dbReference type="Gene3D" id="3.30.40.10">
    <property type="entry name" value="Zinc/RING finger domain, C3HC4 (zinc finger)"/>
    <property type="match status" value="1"/>
</dbReference>
<evidence type="ECO:0000256" key="3">
    <source>
        <dbReference type="ARBA" id="ARBA00007070"/>
    </source>
</evidence>
<dbReference type="PROSITE" id="PS50236">
    <property type="entry name" value="CHCR"/>
    <property type="match status" value="1"/>
</dbReference>
<evidence type="ECO:0000256" key="7">
    <source>
        <dbReference type="ARBA" id="ARBA00022833"/>
    </source>
</evidence>
<dbReference type="InterPro" id="IPR001680">
    <property type="entry name" value="WD40_rpt"/>
</dbReference>
<evidence type="ECO:0000313" key="16">
    <source>
        <dbReference type="EnsemblMetazoa" id="LLOJ008091-PA"/>
    </source>
</evidence>
<evidence type="ECO:0000259" key="15">
    <source>
        <dbReference type="PROSITE" id="PS50089"/>
    </source>
</evidence>
<dbReference type="InterPro" id="IPR016528">
    <property type="entry name" value="VPS11"/>
</dbReference>
<dbReference type="InterPro" id="IPR036322">
    <property type="entry name" value="WD40_repeat_dom_sf"/>
</dbReference>
<dbReference type="PROSITE" id="PS50089">
    <property type="entry name" value="ZF_RING_2"/>
    <property type="match status" value="1"/>
</dbReference>
<dbReference type="PANTHER" id="PTHR23323">
    <property type="entry name" value="VACUOLAR PROTEIN SORTING-ASSOCIATED PROTEIN"/>
    <property type="match status" value="1"/>
</dbReference>
<feature type="compositionally biased region" description="Polar residues" evidence="14">
    <location>
        <begin position="1003"/>
        <end position="1024"/>
    </location>
</feature>
<feature type="domain" description="RING-type" evidence="15">
    <location>
        <begin position="763"/>
        <end position="802"/>
    </location>
</feature>
<sequence length="1024" mass="115389">MAIFESNADGGSVSKVLKDAEISCATNGSNQIFLCDSSGNVHIFGRTWGATSFKVHEGCVLLCKFSRQSNLLITVGADDGGSPDLKVWNLSGKPTKEGHPICLRTMKTALQRPTALGVSDGGQYMAIGFDKGSISLYRGDIARDRSKAMKTLSGGTSAITGIAFKMITKIAQMFVCSDSGVIMYNLHSRDKELKVVLDSDPKPIRCCAVYCYTSDDRASCYALDGEKSILQWFRTNLLAVSKSSKNSMSLQRDSLLTVIDIQNKFIVFSTPIDAVAAIVVEFGTCYVITKSKEVFHLDEKDLQSKLNLLFKKNLYDIAVRIAKSSQYDSEGLAEIFRQYGDHLYSKGDFPGSVEQYTRTIGYLEPSYVIRKFLDSRHITCLTDYLQHLHKVGHATADHTTLLLNCFTRLDQTNNLKDFLSNDANPDLIFDLDVAIKVCRTASVEHALALAKRNRKHDFAISILTEDMEAFTEALEYISGLSFDDADRSLKKYGYLLMERSPVEMTTLLKKLCTDYTQNKRNGQELIDTNLHIDRGSPEDFIHLFGQDTRHLVEFLEHLVLNVSNCSCLVFNTLIESYLTMWTKDASVEDRIIDILHKYQGSYDRNHIVILCRTYKFWPGVMFIYEEEQLYHLIVRHHLKNRDYNRLLDTCRRLGALQPQLWLQALTGLRSDKTAPSNLLSQILHVIAQEKLQSPLQVLNCLAVGNGPNLASVREYFLQVFQKEEDSFREEDQQVEKYRKDSVALKRHIKSLQEDPIEFRGTICNNCHQPLSIPAIYFLCQHSYHLDCVKGYSENDKDCPACHTKNMQILDSLRSQSESRGNHEAFHNLLDRSPEPFSIVAEYFGRGLFNKIVIVEENSNIETIKPTIGDRGGAINLSDSRVKVAPSPVNSSGSTYGTGAEARMRVQEIQSSKVDIPIAEGRMRAQERQRNRENVYSSSLEANLTWRKDVNSKTPPIGSPRRPATNAISKNLATNKPKNPFDDDEIEYDESKNPFAEDDDGSLSVGNEASTNPFDDYDSNLNPFE</sequence>
<evidence type="ECO:0000313" key="17">
    <source>
        <dbReference type="Proteomes" id="UP000092461"/>
    </source>
</evidence>
<dbReference type="EMBL" id="AJWK01027296">
    <property type="status" value="NOT_ANNOTATED_CDS"/>
    <property type="molecule type" value="Genomic_DNA"/>
</dbReference>
<dbReference type="GO" id="GO:0007033">
    <property type="term" value="P:vacuole organization"/>
    <property type="evidence" value="ECO:0007669"/>
    <property type="project" value="TreeGrafter"/>
</dbReference>
<evidence type="ECO:0000256" key="12">
    <source>
        <dbReference type="PROSITE-ProRule" id="PRU00175"/>
    </source>
</evidence>
<dbReference type="GO" id="GO:0005764">
    <property type="term" value="C:lysosome"/>
    <property type="evidence" value="ECO:0007669"/>
    <property type="project" value="UniProtKB-SubCell"/>
</dbReference>
<reference evidence="16" key="1">
    <citation type="submission" date="2020-05" db="UniProtKB">
        <authorList>
            <consortium name="EnsemblMetazoa"/>
        </authorList>
    </citation>
    <scope>IDENTIFICATION</scope>
    <source>
        <strain evidence="16">Jacobina</strain>
    </source>
</reference>
<dbReference type="InterPro" id="IPR000547">
    <property type="entry name" value="Clathrin_H-chain/VPS_repeat"/>
</dbReference>
<keyword evidence="6 12" id="KW-0863">Zinc-finger</keyword>
<proteinExistence type="inferred from homology"/>